<dbReference type="Proteomes" id="UP001234178">
    <property type="component" value="Unassembled WGS sequence"/>
</dbReference>
<accession>A0ABR0AHU8</accession>
<gene>
    <name evidence="1" type="ORF">OUZ56_010127</name>
</gene>
<sequence length="189" mass="21539">MASGVEGVSKESSKCVIHVAECSETVKIFTAKHLKKCQDAQLVYKFRAKTKYSTIQVPESLENSPGYHPSCYSKFTSVSSQEVQLAVEKQNFLDNTEQENQPAHSFYHTINMFLISTTINNSLFRETPQTEMTPTGNNSDVSTKIQKDSRALVFMEIQGEIRGKEEFKDFYTDSSFKLKNKFYIVTTRD</sequence>
<name>A0ABR0AHU8_9CRUS</name>
<reference evidence="1 2" key="1">
    <citation type="journal article" date="2023" name="Nucleic Acids Res.">
        <title>The hologenome of Daphnia magna reveals possible DNA methylation and microbiome-mediated evolution of the host genome.</title>
        <authorList>
            <person name="Chaturvedi A."/>
            <person name="Li X."/>
            <person name="Dhandapani V."/>
            <person name="Marshall H."/>
            <person name="Kissane S."/>
            <person name="Cuenca-Cambronero M."/>
            <person name="Asole G."/>
            <person name="Calvet F."/>
            <person name="Ruiz-Romero M."/>
            <person name="Marangio P."/>
            <person name="Guigo R."/>
            <person name="Rago D."/>
            <person name="Mirbahai L."/>
            <person name="Eastwood N."/>
            <person name="Colbourne J.K."/>
            <person name="Zhou J."/>
            <person name="Mallon E."/>
            <person name="Orsini L."/>
        </authorList>
    </citation>
    <scope>NUCLEOTIDE SEQUENCE [LARGE SCALE GENOMIC DNA]</scope>
    <source>
        <strain evidence="1">LRV0_1</strain>
    </source>
</reference>
<keyword evidence="2" id="KW-1185">Reference proteome</keyword>
<evidence type="ECO:0000313" key="2">
    <source>
        <dbReference type="Proteomes" id="UP001234178"/>
    </source>
</evidence>
<proteinExistence type="predicted"/>
<dbReference type="EMBL" id="JAOYFB010000037">
    <property type="protein sequence ID" value="KAK4024705.1"/>
    <property type="molecule type" value="Genomic_DNA"/>
</dbReference>
<organism evidence="1 2">
    <name type="scientific">Daphnia magna</name>
    <dbReference type="NCBI Taxonomy" id="35525"/>
    <lineage>
        <taxon>Eukaryota</taxon>
        <taxon>Metazoa</taxon>
        <taxon>Ecdysozoa</taxon>
        <taxon>Arthropoda</taxon>
        <taxon>Crustacea</taxon>
        <taxon>Branchiopoda</taxon>
        <taxon>Diplostraca</taxon>
        <taxon>Cladocera</taxon>
        <taxon>Anomopoda</taxon>
        <taxon>Daphniidae</taxon>
        <taxon>Daphnia</taxon>
    </lineage>
</organism>
<comment type="caution">
    <text evidence="1">The sequence shown here is derived from an EMBL/GenBank/DDBJ whole genome shotgun (WGS) entry which is preliminary data.</text>
</comment>
<evidence type="ECO:0000313" key="1">
    <source>
        <dbReference type="EMBL" id="KAK4024705.1"/>
    </source>
</evidence>
<protein>
    <submittedName>
        <fullName evidence="1">Uncharacterized protein</fullName>
    </submittedName>
</protein>